<name>A0ABP8EF42_9MICO</name>
<dbReference type="Pfam" id="PF00324">
    <property type="entry name" value="AA_permease"/>
    <property type="match status" value="1"/>
</dbReference>
<feature type="transmembrane region" description="Helical" evidence="5">
    <location>
        <begin position="30"/>
        <end position="51"/>
    </location>
</feature>
<evidence type="ECO:0000256" key="2">
    <source>
        <dbReference type="ARBA" id="ARBA00022692"/>
    </source>
</evidence>
<evidence type="ECO:0000256" key="3">
    <source>
        <dbReference type="ARBA" id="ARBA00022989"/>
    </source>
</evidence>
<feature type="transmembrane region" description="Helical" evidence="5">
    <location>
        <begin position="422"/>
        <end position="440"/>
    </location>
</feature>
<proteinExistence type="predicted"/>
<evidence type="ECO:0000256" key="4">
    <source>
        <dbReference type="ARBA" id="ARBA00023136"/>
    </source>
</evidence>
<dbReference type="PANTHER" id="PTHR42770:SF8">
    <property type="entry name" value="PUTRESCINE IMPORTER PUUP"/>
    <property type="match status" value="1"/>
</dbReference>
<evidence type="ECO:0000256" key="5">
    <source>
        <dbReference type="SAM" id="Phobius"/>
    </source>
</evidence>
<dbReference type="Proteomes" id="UP001501586">
    <property type="component" value="Unassembled WGS sequence"/>
</dbReference>
<keyword evidence="2 5" id="KW-0812">Transmembrane</keyword>
<keyword evidence="3 5" id="KW-1133">Transmembrane helix</keyword>
<feature type="transmembrane region" description="Helical" evidence="5">
    <location>
        <begin position="103"/>
        <end position="123"/>
    </location>
</feature>
<feature type="transmembrane region" description="Helical" evidence="5">
    <location>
        <begin position="207"/>
        <end position="231"/>
    </location>
</feature>
<gene>
    <name evidence="7" type="ORF">GCM10022261_00490</name>
</gene>
<feature type="transmembrane region" description="Helical" evidence="5">
    <location>
        <begin position="338"/>
        <end position="360"/>
    </location>
</feature>
<feature type="transmembrane region" description="Helical" evidence="5">
    <location>
        <begin position="135"/>
        <end position="154"/>
    </location>
</feature>
<feature type="transmembrane region" description="Helical" evidence="5">
    <location>
        <begin position="57"/>
        <end position="77"/>
    </location>
</feature>
<dbReference type="PANTHER" id="PTHR42770">
    <property type="entry name" value="AMINO ACID TRANSPORTER-RELATED"/>
    <property type="match status" value="1"/>
</dbReference>
<organism evidence="7 8">
    <name type="scientific">Brevibacterium daeguense</name>
    <dbReference type="NCBI Taxonomy" id="909936"/>
    <lineage>
        <taxon>Bacteria</taxon>
        <taxon>Bacillati</taxon>
        <taxon>Actinomycetota</taxon>
        <taxon>Actinomycetes</taxon>
        <taxon>Micrococcales</taxon>
        <taxon>Brevibacteriaceae</taxon>
        <taxon>Brevibacterium</taxon>
    </lineage>
</organism>
<evidence type="ECO:0000256" key="1">
    <source>
        <dbReference type="ARBA" id="ARBA00004141"/>
    </source>
</evidence>
<feature type="transmembrane region" description="Helical" evidence="5">
    <location>
        <begin position="398"/>
        <end position="416"/>
    </location>
</feature>
<dbReference type="InterPro" id="IPR050367">
    <property type="entry name" value="APC_superfamily"/>
</dbReference>
<evidence type="ECO:0000313" key="8">
    <source>
        <dbReference type="Proteomes" id="UP001501586"/>
    </source>
</evidence>
<feature type="transmembrane region" description="Helical" evidence="5">
    <location>
        <begin position="281"/>
        <end position="300"/>
    </location>
</feature>
<evidence type="ECO:0000259" key="6">
    <source>
        <dbReference type="Pfam" id="PF00324"/>
    </source>
</evidence>
<dbReference type="PIRSF" id="PIRSF006060">
    <property type="entry name" value="AA_transporter"/>
    <property type="match status" value="1"/>
</dbReference>
<dbReference type="Gene3D" id="1.20.1740.10">
    <property type="entry name" value="Amino acid/polyamine transporter I"/>
    <property type="match status" value="1"/>
</dbReference>
<feature type="domain" description="Amino acid permease/ SLC12A" evidence="6">
    <location>
        <begin position="35"/>
        <end position="439"/>
    </location>
</feature>
<accession>A0ABP8EF42</accession>
<comment type="caution">
    <text evidence="7">The sequence shown here is derived from an EMBL/GenBank/DDBJ whole genome shotgun (WGS) entry which is preliminary data.</text>
</comment>
<keyword evidence="8" id="KW-1185">Reference proteome</keyword>
<reference evidence="8" key="1">
    <citation type="journal article" date="2019" name="Int. J. Syst. Evol. Microbiol.">
        <title>The Global Catalogue of Microorganisms (GCM) 10K type strain sequencing project: providing services to taxonomists for standard genome sequencing and annotation.</title>
        <authorList>
            <consortium name="The Broad Institute Genomics Platform"/>
            <consortium name="The Broad Institute Genome Sequencing Center for Infectious Disease"/>
            <person name="Wu L."/>
            <person name="Ma J."/>
        </authorList>
    </citation>
    <scope>NUCLEOTIDE SEQUENCE [LARGE SCALE GENOMIC DNA]</scope>
    <source>
        <strain evidence="8">JCM 17458</strain>
    </source>
</reference>
<feature type="transmembrane region" description="Helical" evidence="5">
    <location>
        <begin position="366"/>
        <end position="386"/>
    </location>
</feature>
<comment type="subcellular location">
    <subcellularLocation>
        <location evidence="1">Membrane</location>
        <topology evidence="1">Multi-pass membrane protein</topology>
    </subcellularLocation>
</comment>
<dbReference type="EMBL" id="BAABAZ010000003">
    <property type="protein sequence ID" value="GAA4282518.1"/>
    <property type="molecule type" value="Genomic_DNA"/>
</dbReference>
<feature type="transmembrane region" description="Helical" evidence="5">
    <location>
        <begin position="166"/>
        <end position="187"/>
    </location>
</feature>
<protein>
    <submittedName>
        <fullName evidence="7">APC family permease</fullName>
    </submittedName>
</protein>
<keyword evidence="4 5" id="KW-0472">Membrane</keyword>
<dbReference type="InterPro" id="IPR004841">
    <property type="entry name" value="AA-permease/SLC12A_dom"/>
</dbReference>
<sequence length="478" mass="50728">MRGTLLATDVAQMTTQTEVHLKKTLGLPSIVLFGLAYMGPLIMIGMFGVIAAASDGAAAGAMFLATVAVLFTALSYARMARHFPASGSGYTYVRKTVGPRSGFMTGWVLLLDYVFIPLVIWLVGAEYLYAQFPDIPRAVWLIIFIAATTAINIIGIKVADRANMVVISFQVVILALYFILSINHIVQEGGAGAFLTMEPFIGVHQEIGPIASGAAIAAYVFLGYDAVTTLAEETKNAQRTIPLGLVLVALFGGVIFVITAFLMGIILPAGSEYAEAAGSEVALTIGGHVFAAFFLTALVAQQFNAGIAAQASSARLLYAMGRDGVFPKSFFGRLSPRFLTPVNNILFCGGIGLIAIFLSLSTSTSFINFGAFVGFTMVNVAVIAYFIRNRSQERLNPAVYVVLPAIGAVIDIYLLLNLDGLAKLVGGSWMVLGFIYLIVLTRGFTRPTPELSANALEAADPDAVKSAKIDMRAGDANA</sequence>
<feature type="transmembrane region" description="Helical" evidence="5">
    <location>
        <begin position="243"/>
        <end position="269"/>
    </location>
</feature>
<evidence type="ECO:0000313" key="7">
    <source>
        <dbReference type="EMBL" id="GAA4282518.1"/>
    </source>
</evidence>